<evidence type="ECO:0000256" key="1">
    <source>
        <dbReference type="ARBA" id="ARBA00007992"/>
    </source>
</evidence>
<dbReference type="Gene3D" id="3.50.50.60">
    <property type="entry name" value="FAD/NAD(P)-binding domain"/>
    <property type="match status" value="1"/>
</dbReference>
<evidence type="ECO:0000256" key="6">
    <source>
        <dbReference type="SAM" id="SignalP"/>
    </source>
</evidence>
<evidence type="ECO:0000256" key="2">
    <source>
        <dbReference type="ARBA" id="ARBA00022630"/>
    </source>
</evidence>
<dbReference type="AlphaFoldDB" id="A0A9P8NK55"/>
<comment type="similarity">
    <text evidence="1">Belongs to the paxM FAD-dependent monooxygenase family.</text>
</comment>
<comment type="caution">
    <text evidence="8">The sequence shown here is derived from an EMBL/GenBank/DDBJ whole genome shotgun (WGS) entry which is preliminary data.</text>
</comment>
<dbReference type="Proteomes" id="UP000813423">
    <property type="component" value="Unassembled WGS sequence"/>
</dbReference>
<dbReference type="OMA" id="PHASQGV"/>
<name>A0A9P8NK55_ASPFM</name>
<evidence type="ECO:0000256" key="5">
    <source>
        <dbReference type="ARBA" id="ARBA00023033"/>
    </source>
</evidence>
<keyword evidence="3" id="KW-0274">FAD</keyword>
<dbReference type="InterPro" id="IPR036188">
    <property type="entry name" value="FAD/NAD-bd_sf"/>
</dbReference>
<dbReference type="InterPro" id="IPR002938">
    <property type="entry name" value="FAD-bd"/>
</dbReference>
<keyword evidence="4" id="KW-0560">Oxidoreductase</keyword>
<organism evidence="8 9">
    <name type="scientific">Aspergillus fumigatus</name>
    <name type="common">Neosartorya fumigata</name>
    <dbReference type="NCBI Taxonomy" id="746128"/>
    <lineage>
        <taxon>Eukaryota</taxon>
        <taxon>Fungi</taxon>
        <taxon>Dikarya</taxon>
        <taxon>Ascomycota</taxon>
        <taxon>Pezizomycotina</taxon>
        <taxon>Eurotiomycetes</taxon>
        <taxon>Eurotiomycetidae</taxon>
        <taxon>Eurotiales</taxon>
        <taxon>Aspergillaceae</taxon>
        <taxon>Aspergillus</taxon>
        <taxon>Aspergillus subgen. Fumigati</taxon>
    </lineage>
</organism>
<evidence type="ECO:0000256" key="3">
    <source>
        <dbReference type="ARBA" id="ARBA00022827"/>
    </source>
</evidence>
<dbReference type="EMBL" id="JAIBSC010000023">
    <property type="protein sequence ID" value="KAH1907971.1"/>
    <property type="molecule type" value="Genomic_DNA"/>
</dbReference>
<dbReference type="Pfam" id="PF01494">
    <property type="entry name" value="FAD_binding_3"/>
    <property type="match status" value="1"/>
</dbReference>
<evidence type="ECO:0000259" key="7">
    <source>
        <dbReference type="Pfam" id="PF01494"/>
    </source>
</evidence>
<dbReference type="SUPFAM" id="SSF51905">
    <property type="entry name" value="FAD/NAD(P)-binding domain"/>
    <property type="match status" value="1"/>
</dbReference>
<feature type="chain" id="PRO_5040327070" description="FAD-binding domain-containing protein" evidence="6">
    <location>
        <begin position="19"/>
        <end position="468"/>
    </location>
</feature>
<dbReference type="FunFam" id="3.50.50.60:FF:000156">
    <property type="entry name" value="Salicylate hydroxylase, putative"/>
    <property type="match status" value="1"/>
</dbReference>
<reference evidence="8" key="1">
    <citation type="submission" date="2021-08" db="EMBL/GenBank/DDBJ databases">
        <title>Global Aspergillus fumigatus from environmental and clinical sources.</title>
        <authorList>
            <person name="Barber A."/>
            <person name="Sae-Ong T."/>
        </authorList>
    </citation>
    <scope>NUCLEOTIDE SEQUENCE</scope>
    <source>
        <strain evidence="8">NRZ-2016-071</strain>
    </source>
</reference>
<dbReference type="PRINTS" id="PR00420">
    <property type="entry name" value="RNGMNOXGNASE"/>
</dbReference>
<dbReference type="GO" id="GO:0004497">
    <property type="term" value="F:monooxygenase activity"/>
    <property type="evidence" value="ECO:0007669"/>
    <property type="project" value="UniProtKB-KW"/>
</dbReference>
<evidence type="ECO:0000313" key="8">
    <source>
        <dbReference type="EMBL" id="KAH1907971.1"/>
    </source>
</evidence>
<sequence length="468" mass="51400">MCLAFLFCLFHSRISIFSGPSDITLKDEPTTKGNHPKVHSLGGVYDVSDAKVVQAIIIGAGPAGILAALRLHEHNHISPTIYEIRSEPSTLGGAIGIPSNGLRLLHRLGLWDAVQGRGAETSTLSLHGIKGQVIGQMDMTSWSRQKTGFGYLRIRRTDLMDVLYEAARRADIPIHFGKRLTHIVEDDQTVTVAFSDGSSDHADLLLGSDGIHSTVRSIYVDPSMAPEYSGISNAYSLVPTSDLAIAAGSISGLNATLTTDGLLAVLPCTPGGELIYWFFSRELAMPASGDTRDGWEERGKEQVESIKSTVLDLIKETEGSWGSTMKEMIKHTETLQFFPVYRLPTDGKWWRGRCLLIGDAAHAMQPHASQGVSMALEDIFVLSNALVACPNILDEVFRLYEQKRRPRVNEMHRLAERNGGVRKKIGPWQLWLKELATSGILLVYSFFGLGRLGLGQKPLAYDVEEDMC</sequence>
<dbReference type="InterPro" id="IPR050493">
    <property type="entry name" value="FAD-dep_Monooxygenase_BioMet"/>
</dbReference>
<accession>A0A9P8NK55</accession>
<keyword evidence="5" id="KW-0503">Monooxygenase</keyword>
<protein>
    <recommendedName>
        <fullName evidence="7">FAD-binding domain-containing protein</fullName>
    </recommendedName>
</protein>
<keyword evidence="6" id="KW-0732">Signal</keyword>
<evidence type="ECO:0000313" key="9">
    <source>
        <dbReference type="Proteomes" id="UP000813423"/>
    </source>
</evidence>
<proteinExistence type="inferred from homology"/>
<dbReference type="PANTHER" id="PTHR13789">
    <property type="entry name" value="MONOOXYGENASE"/>
    <property type="match status" value="1"/>
</dbReference>
<gene>
    <name evidence="8" type="ORF">KXV57_003734</name>
</gene>
<keyword evidence="2" id="KW-0285">Flavoprotein</keyword>
<evidence type="ECO:0000256" key="4">
    <source>
        <dbReference type="ARBA" id="ARBA00023002"/>
    </source>
</evidence>
<feature type="domain" description="FAD-binding" evidence="7">
    <location>
        <begin position="53"/>
        <end position="413"/>
    </location>
</feature>
<dbReference type="GO" id="GO:0071949">
    <property type="term" value="F:FAD binding"/>
    <property type="evidence" value="ECO:0007669"/>
    <property type="project" value="InterPro"/>
</dbReference>
<dbReference type="PANTHER" id="PTHR13789:SF309">
    <property type="entry name" value="PUTATIVE (AFU_ORTHOLOGUE AFUA_6G14510)-RELATED"/>
    <property type="match status" value="1"/>
</dbReference>
<feature type="signal peptide" evidence="6">
    <location>
        <begin position="1"/>
        <end position="18"/>
    </location>
</feature>